<dbReference type="Pfam" id="PF01578">
    <property type="entry name" value="Cytochrom_C_asm"/>
    <property type="match status" value="1"/>
</dbReference>
<name>A0AB40AYB0_DIOCR</name>
<proteinExistence type="inferred from homology"/>
<evidence type="ECO:0000256" key="1">
    <source>
        <dbReference type="ARBA" id="ARBA00009186"/>
    </source>
</evidence>
<evidence type="ECO:0000313" key="4">
    <source>
        <dbReference type="Proteomes" id="UP001515500"/>
    </source>
</evidence>
<dbReference type="GO" id="GO:0020037">
    <property type="term" value="F:heme binding"/>
    <property type="evidence" value="ECO:0007669"/>
    <property type="project" value="InterPro"/>
</dbReference>
<accession>A0AB40AYB0</accession>
<dbReference type="PANTHER" id="PTHR43653:SF1">
    <property type="entry name" value="CYTOCHROME C-TYPE BIOGENESIS PROTEIN CCMF"/>
    <property type="match status" value="1"/>
</dbReference>
<dbReference type="InterPro" id="IPR003567">
    <property type="entry name" value="Cyt_c_biogenesis"/>
</dbReference>
<reference evidence="5" key="1">
    <citation type="submission" date="2025-08" db="UniProtKB">
        <authorList>
            <consortium name="RefSeq"/>
        </authorList>
    </citation>
    <scope>IDENTIFICATION</scope>
</reference>
<gene>
    <name evidence="5" type="primary">LOC120256524</name>
</gene>
<dbReference type="PANTHER" id="PTHR43653">
    <property type="entry name" value="CYTOCHROME C ASSEMBLY PROTEIN-RELATED"/>
    <property type="match status" value="1"/>
</dbReference>
<dbReference type="PRINTS" id="PR01410">
    <property type="entry name" value="CCBIOGENESIS"/>
</dbReference>
<keyword evidence="2" id="KW-0201">Cytochrome c-type biogenesis</keyword>
<organism evidence="4 5">
    <name type="scientific">Dioscorea cayennensis subsp. rotundata</name>
    <name type="common">White Guinea yam</name>
    <name type="synonym">Dioscorea rotundata</name>
    <dbReference type="NCBI Taxonomy" id="55577"/>
    <lineage>
        <taxon>Eukaryota</taxon>
        <taxon>Viridiplantae</taxon>
        <taxon>Streptophyta</taxon>
        <taxon>Embryophyta</taxon>
        <taxon>Tracheophyta</taxon>
        <taxon>Spermatophyta</taxon>
        <taxon>Magnoliopsida</taxon>
        <taxon>Liliopsida</taxon>
        <taxon>Dioscoreales</taxon>
        <taxon>Dioscoreaceae</taxon>
        <taxon>Dioscorea</taxon>
    </lineage>
</organism>
<evidence type="ECO:0000313" key="5">
    <source>
        <dbReference type="RefSeq" id="XP_039120135.1"/>
    </source>
</evidence>
<dbReference type="GO" id="GO:0017004">
    <property type="term" value="P:cytochrome complex assembly"/>
    <property type="evidence" value="ECO:0007669"/>
    <property type="project" value="UniProtKB-KW"/>
</dbReference>
<sequence length="264" mass="29511">MGFGLCRSKMMNGIVALHSPPMRKDAAEKNGTLLRSAVCVGSHIRSSLFTRSFKHFVGTKCAPALLLRSNRSLLILLRRRFFAFSSLWTGALMDTGREQAKRVVRNGKKETTTSPLCWTAGANTVVSDQDQEPIRIWILTCRLFLTVGISPGSWWAHHELGRGGWWFRDPVENASFMPRVLATARTSSIRSGLLAPVHSSATDDTRGRFLWRFFLLITGISMNLFYQMKQQASQLAAGFRPVRSASEVTVAWLNVEQSATEAFD</sequence>
<protein>
    <submittedName>
        <fullName evidence="5">Probable cytochrome c biosynthesis protein</fullName>
    </submittedName>
</protein>
<dbReference type="GeneID" id="120256524"/>
<evidence type="ECO:0000256" key="2">
    <source>
        <dbReference type="ARBA" id="ARBA00022748"/>
    </source>
</evidence>
<keyword evidence="4" id="KW-1185">Reference proteome</keyword>
<comment type="similarity">
    <text evidence="1">Belongs to the CcmF/CycK/Ccl1/NrfE/CcsA family.</text>
</comment>
<dbReference type="RefSeq" id="XP_039120135.1">
    <property type="nucleotide sequence ID" value="XM_039264201.1"/>
</dbReference>
<dbReference type="Proteomes" id="UP001515500">
    <property type="component" value="Unplaced"/>
</dbReference>
<dbReference type="AlphaFoldDB" id="A0AB40AYB0"/>
<evidence type="ECO:0000259" key="3">
    <source>
        <dbReference type="Pfam" id="PF01578"/>
    </source>
</evidence>
<dbReference type="GO" id="GO:0016020">
    <property type="term" value="C:membrane"/>
    <property type="evidence" value="ECO:0007669"/>
    <property type="project" value="InterPro"/>
</dbReference>
<dbReference type="InterPro" id="IPR002541">
    <property type="entry name" value="Cyt_c_assembly"/>
</dbReference>
<feature type="domain" description="Cytochrome c assembly protein" evidence="3">
    <location>
        <begin position="134"/>
        <end position="184"/>
    </location>
</feature>
<dbReference type="GO" id="GO:0015232">
    <property type="term" value="F:heme transmembrane transporter activity"/>
    <property type="evidence" value="ECO:0007669"/>
    <property type="project" value="InterPro"/>
</dbReference>